<dbReference type="Pfam" id="PF04577">
    <property type="entry name" value="Glyco_transf_61"/>
    <property type="match status" value="1"/>
</dbReference>
<evidence type="ECO:0000313" key="5">
    <source>
        <dbReference type="Proteomes" id="UP001152797"/>
    </source>
</evidence>
<dbReference type="AlphaFoldDB" id="A0A9P1DHK3"/>
<dbReference type="EMBL" id="CAMXCT030004846">
    <property type="protein sequence ID" value="CAL4797836.1"/>
    <property type="molecule type" value="Genomic_DNA"/>
</dbReference>
<name>A0A9P1DHK3_9DINO</name>
<sequence>MDHSFPWIPGHWSVSHFHRLASNSAAAHPIWVALRRLSATRFWNVTRTPKTQLIPRVLEAYDEFLMQVMEKGSTAAVIQGKKVFSWMLRSAWLCMAPQTLLIHSQCACRDTPETNSILFDAFDELRFGQRTSFGIFQCDALEQAPKYSDWRNLLDWIVGPDALRCLPIDILQRSACALRAAQQQQMSKARELLEEAVQLLALGLDCFDHSPWTSAGSSPQRPSLTAAEVLHNWHRRPQDTTESWQWQTLPSKDPGFGSSLCRVEIGTACIDVSTGEISVNGMESSAYLQQCGDSYSSWRRIRLTQQLPERREQKAWILHLTPLAATNLWHLLHILLPALARHDGPDRQVIIDGLDDESFAKGAAIRNRLRNSVAWPFLQILGDLIILGADGVGVRCYDDVWWGYDATTLFGRHKGHLSHSDTHRAVQKMLAYLAGDTPTEKHWRPRILLIERPPPAPRAVMNGEALKTLLETSFRPLAHWADFGQEPWRSDMRQQWHLASASDILLGACGAGLAWSAFMAVGSILVELLPFMQLLQQQLCRVRPGETVAWDKTPMYAYGGLSRVTQMHHVCIIGLPGPNQDATQQSLGMDLNTWVSSNIYVDVAAVNRTLRTALQRP</sequence>
<dbReference type="EMBL" id="CAMXCT010004846">
    <property type="protein sequence ID" value="CAI4010524.1"/>
    <property type="molecule type" value="Genomic_DNA"/>
</dbReference>
<protein>
    <submittedName>
        <fullName evidence="4">Kinesin-like protein KIF1C</fullName>
    </submittedName>
</protein>
<reference evidence="3" key="2">
    <citation type="submission" date="2024-04" db="EMBL/GenBank/DDBJ databases">
        <authorList>
            <person name="Chen Y."/>
            <person name="Shah S."/>
            <person name="Dougan E. K."/>
            <person name="Thang M."/>
            <person name="Chan C."/>
        </authorList>
    </citation>
    <scope>NUCLEOTIDE SEQUENCE [LARGE SCALE GENOMIC DNA]</scope>
</reference>
<gene>
    <name evidence="2" type="ORF">C1SCF055_LOCUS35792</name>
</gene>
<dbReference type="Proteomes" id="UP001152797">
    <property type="component" value="Unassembled WGS sequence"/>
</dbReference>
<proteinExistence type="predicted"/>
<dbReference type="OrthoDB" id="529273at2759"/>
<accession>A0A9P1DHK3</accession>
<feature type="domain" description="Glycosyltransferase 61 catalytic" evidence="1">
    <location>
        <begin position="329"/>
        <end position="524"/>
    </location>
</feature>
<dbReference type="InterPro" id="IPR049625">
    <property type="entry name" value="Glyco_transf_61_cat"/>
</dbReference>
<reference evidence="2" key="1">
    <citation type="submission" date="2022-10" db="EMBL/GenBank/DDBJ databases">
        <authorList>
            <person name="Chen Y."/>
            <person name="Dougan E. K."/>
            <person name="Chan C."/>
            <person name="Rhodes N."/>
            <person name="Thang M."/>
        </authorList>
    </citation>
    <scope>NUCLEOTIDE SEQUENCE</scope>
</reference>
<dbReference type="EMBL" id="CAMXCT020004846">
    <property type="protein sequence ID" value="CAL1163899.1"/>
    <property type="molecule type" value="Genomic_DNA"/>
</dbReference>
<organism evidence="2">
    <name type="scientific">Cladocopium goreaui</name>
    <dbReference type="NCBI Taxonomy" id="2562237"/>
    <lineage>
        <taxon>Eukaryota</taxon>
        <taxon>Sar</taxon>
        <taxon>Alveolata</taxon>
        <taxon>Dinophyceae</taxon>
        <taxon>Suessiales</taxon>
        <taxon>Symbiodiniaceae</taxon>
        <taxon>Cladocopium</taxon>
    </lineage>
</organism>
<dbReference type="GO" id="GO:0016757">
    <property type="term" value="F:glycosyltransferase activity"/>
    <property type="evidence" value="ECO:0007669"/>
    <property type="project" value="InterPro"/>
</dbReference>
<evidence type="ECO:0000313" key="4">
    <source>
        <dbReference type="EMBL" id="CAL4797836.1"/>
    </source>
</evidence>
<evidence type="ECO:0000313" key="2">
    <source>
        <dbReference type="EMBL" id="CAI4010524.1"/>
    </source>
</evidence>
<evidence type="ECO:0000313" key="3">
    <source>
        <dbReference type="EMBL" id="CAL1163899.1"/>
    </source>
</evidence>
<keyword evidence="5" id="KW-1185">Reference proteome</keyword>
<comment type="caution">
    <text evidence="2">The sequence shown here is derived from an EMBL/GenBank/DDBJ whole genome shotgun (WGS) entry which is preliminary data.</text>
</comment>
<evidence type="ECO:0000259" key="1">
    <source>
        <dbReference type="Pfam" id="PF04577"/>
    </source>
</evidence>